<dbReference type="Proteomes" id="UP000240883">
    <property type="component" value="Unassembled WGS sequence"/>
</dbReference>
<feature type="region of interest" description="Disordered" evidence="1">
    <location>
        <begin position="1"/>
        <end position="22"/>
    </location>
</feature>
<evidence type="ECO:0000313" key="2">
    <source>
        <dbReference type="EMBL" id="PSN63387.1"/>
    </source>
</evidence>
<dbReference type="AlphaFoldDB" id="A0A2T2ND79"/>
<evidence type="ECO:0000313" key="3">
    <source>
        <dbReference type="Proteomes" id="UP000240883"/>
    </source>
</evidence>
<name>A0A2T2ND79_CORCC</name>
<proteinExistence type="predicted"/>
<reference evidence="2 3" key="1">
    <citation type="journal article" date="2018" name="Front. Microbiol.">
        <title>Genome-Wide Analysis of Corynespora cassiicola Leaf Fall Disease Putative Effectors.</title>
        <authorList>
            <person name="Lopez D."/>
            <person name="Ribeiro S."/>
            <person name="Label P."/>
            <person name="Fumanal B."/>
            <person name="Venisse J.S."/>
            <person name="Kohler A."/>
            <person name="de Oliveira R.R."/>
            <person name="Labutti K."/>
            <person name="Lipzen A."/>
            <person name="Lail K."/>
            <person name="Bauer D."/>
            <person name="Ohm R.A."/>
            <person name="Barry K.W."/>
            <person name="Spatafora J."/>
            <person name="Grigoriev I.V."/>
            <person name="Martin F.M."/>
            <person name="Pujade-Renaud V."/>
        </authorList>
    </citation>
    <scope>NUCLEOTIDE SEQUENCE [LARGE SCALE GENOMIC DNA]</scope>
    <source>
        <strain evidence="2 3">Philippines</strain>
    </source>
</reference>
<evidence type="ECO:0000256" key="1">
    <source>
        <dbReference type="SAM" id="MobiDB-lite"/>
    </source>
</evidence>
<gene>
    <name evidence="2" type="ORF">BS50DRAFT_110913</name>
</gene>
<protein>
    <submittedName>
        <fullName evidence="2">Uncharacterized protein</fullName>
    </submittedName>
</protein>
<dbReference type="OrthoDB" id="3761807at2759"/>
<sequence>MFYDEHNKIPFQPDQEAVTPHRPPQLNEAICGSRCGCRCSSKGEGGKNDDDSAATLVASDASDVGEEYRTTSNRVPRHVNNEPAEQNDEIRARIGIYVNAAEGFRVHPHVMGMEGASFRPHRGTPTEESDDDRAVSMYNHPPRASDEHSVVTPGARSVRCISPGPGLGAWADDFPLSEYHFLAPPLRLTPQHRYCRGLVASHLVARDDIAFMDVESGLGSGLYRVFRLE</sequence>
<accession>A0A2T2ND79</accession>
<dbReference type="EMBL" id="KZ678140">
    <property type="protein sequence ID" value="PSN63387.1"/>
    <property type="molecule type" value="Genomic_DNA"/>
</dbReference>
<organism evidence="2 3">
    <name type="scientific">Corynespora cassiicola Philippines</name>
    <dbReference type="NCBI Taxonomy" id="1448308"/>
    <lineage>
        <taxon>Eukaryota</taxon>
        <taxon>Fungi</taxon>
        <taxon>Dikarya</taxon>
        <taxon>Ascomycota</taxon>
        <taxon>Pezizomycotina</taxon>
        <taxon>Dothideomycetes</taxon>
        <taxon>Pleosporomycetidae</taxon>
        <taxon>Pleosporales</taxon>
        <taxon>Corynesporascaceae</taxon>
        <taxon>Corynespora</taxon>
    </lineage>
</organism>
<keyword evidence="3" id="KW-1185">Reference proteome</keyword>